<proteinExistence type="predicted"/>
<organism evidence="1">
    <name type="scientific">Rhizophora mucronata</name>
    <name type="common">Asiatic mangrove</name>
    <dbReference type="NCBI Taxonomy" id="61149"/>
    <lineage>
        <taxon>Eukaryota</taxon>
        <taxon>Viridiplantae</taxon>
        <taxon>Streptophyta</taxon>
        <taxon>Embryophyta</taxon>
        <taxon>Tracheophyta</taxon>
        <taxon>Spermatophyta</taxon>
        <taxon>Magnoliopsida</taxon>
        <taxon>eudicotyledons</taxon>
        <taxon>Gunneridae</taxon>
        <taxon>Pentapetalae</taxon>
        <taxon>rosids</taxon>
        <taxon>fabids</taxon>
        <taxon>Malpighiales</taxon>
        <taxon>Rhizophoraceae</taxon>
        <taxon>Rhizophora</taxon>
    </lineage>
</organism>
<dbReference type="AlphaFoldDB" id="A0A2P2J8V7"/>
<name>A0A2P2J8V7_RHIMU</name>
<evidence type="ECO:0000313" key="1">
    <source>
        <dbReference type="EMBL" id="MBW89898.1"/>
    </source>
</evidence>
<reference evidence="1" key="1">
    <citation type="submission" date="2018-02" db="EMBL/GenBank/DDBJ databases">
        <title>Rhizophora mucronata_Transcriptome.</title>
        <authorList>
            <person name="Meera S.P."/>
            <person name="Sreeshan A."/>
            <person name="Augustine A."/>
        </authorList>
    </citation>
    <scope>NUCLEOTIDE SEQUENCE</scope>
    <source>
        <tissue evidence="1">Leaf</tissue>
    </source>
</reference>
<accession>A0A2P2J8V7</accession>
<protein>
    <submittedName>
        <fullName evidence="1">Uncharacterized protein</fullName>
    </submittedName>
</protein>
<dbReference type="EMBL" id="GGEC01009415">
    <property type="protein sequence ID" value="MBW89898.1"/>
    <property type="molecule type" value="Transcribed_RNA"/>
</dbReference>
<sequence>MSDPKKAALFALQVTATSSSSLPQ</sequence>